<dbReference type="Proteomes" id="UP000722625">
    <property type="component" value="Unassembled WGS sequence"/>
</dbReference>
<sequence length="450" mass="52630">MSENRKYNYPVRLSILRFLLDAEGVRRNPIPFHKRYFDQFGDSFSLKIGSSKHIILSRDNEVAQYILQKNQKNYHKSKFQSVYLSKYLGKGLLTVDGDFWLKQRRLIQPAFHKQKMNQLVENMNATITSELGSLVEEKPIDLFPVMSQLAFNVVAKSLFQLSISDEKLNRIKYIIEEVQNFLIKEIRLPHKSWWFSLSGQVKKHLELAEENNQIIQEIIEDRMTSKEEINDLLNMLLETRYEDTGEGMSVRQLVDEIKVLFIAGHETTANALTFTLHLLGRNPEVQQKVFDEIVEIQTQTNDIVEQLQKMTYTNAVLNESMRLYPPAWITDRQNVTDDTLAGFHIKKETLIGVSFYELHRNPKYWENPEEFNPERFLGEQKKQSMQYFYPFGAGPRMCIGSGFAIYEMCLTISQIVKKYEIKSTAETIQFNPLITLKPVGVEVLFSKRWQ</sequence>
<comment type="similarity">
    <text evidence="1 7">Belongs to the cytochrome P450 family.</text>
</comment>
<dbReference type="InterPro" id="IPR050196">
    <property type="entry name" value="Cytochrome_P450_Monoox"/>
</dbReference>
<dbReference type="PANTHER" id="PTHR24291:SF50">
    <property type="entry name" value="BIFUNCTIONAL ALBAFLAVENONE MONOOXYGENASE_TERPENE SYNTHASE"/>
    <property type="match status" value="1"/>
</dbReference>
<proteinExistence type="inferred from homology"/>
<keyword evidence="2 7" id="KW-0349">Heme</keyword>
<dbReference type="InterPro" id="IPR017972">
    <property type="entry name" value="Cyt_P450_CS"/>
</dbReference>
<evidence type="ECO:0000256" key="1">
    <source>
        <dbReference type="ARBA" id="ARBA00010617"/>
    </source>
</evidence>
<gene>
    <name evidence="8" type="ORF">KHA90_03360</name>
</gene>
<evidence type="ECO:0000256" key="7">
    <source>
        <dbReference type="RuleBase" id="RU000461"/>
    </source>
</evidence>
<evidence type="ECO:0000256" key="4">
    <source>
        <dbReference type="ARBA" id="ARBA00023002"/>
    </source>
</evidence>
<keyword evidence="9" id="KW-1185">Reference proteome</keyword>
<evidence type="ECO:0000256" key="6">
    <source>
        <dbReference type="ARBA" id="ARBA00023033"/>
    </source>
</evidence>
<evidence type="ECO:0000256" key="3">
    <source>
        <dbReference type="ARBA" id="ARBA00022723"/>
    </source>
</evidence>
<evidence type="ECO:0000313" key="8">
    <source>
        <dbReference type="EMBL" id="MBS7230052.1"/>
    </source>
</evidence>
<keyword evidence="5 7" id="KW-0408">Iron</keyword>
<dbReference type="PRINTS" id="PR00385">
    <property type="entry name" value="P450"/>
</dbReference>
<dbReference type="Gene3D" id="1.10.630.10">
    <property type="entry name" value="Cytochrome P450"/>
    <property type="match status" value="1"/>
</dbReference>
<dbReference type="EMBL" id="JAGYVZ010000002">
    <property type="protein sequence ID" value="MBS7230052.1"/>
    <property type="molecule type" value="Genomic_DNA"/>
</dbReference>
<dbReference type="Pfam" id="PF00067">
    <property type="entry name" value="p450"/>
    <property type="match status" value="1"/>
</dbReference>
<dbReference type="InterPro" id="IPR001128">
    <property type="entry name" value="Cyt_P450"/>
</dbReference>
<reference evidence="8 9" key="1">
    <citation type="journal article" date="2018" name="Int. J. Syst. Evol. Microbiol.">
        <title>Flavobacterium chryseum sp. nov. and Flavobacterium psychroterrae sp. nov., novel environmental bacteria isolated from Antarctica.</title>
        <authorList>
            <person name="Kralova S."/>
            <person name="Svec P."/>
            <person name="Busse H.J."/>
            <person name="Stankova E."/>
            <person name="Vaczi P."/>
            <person name="Sedlacek I."/>
        </authorList>
    </citation>
    <scope>NUCLEOTIDE SEQUENCE [LARGE SCALE GENOMIC DNA]</scope>
    <source>
        <strain evidence="8 9">CCM 8827</strain>
    </source>
</reference>
<keyword evidence="6 7" id="KW-0503">Monooxygenase</keyword>
<protein>
    <submittedName>
        <fullName evidence="8">Cytochrome P450</fullName>
    </submittedName>
</protein>
<accession>A0ABS5P720</accession>
<keyword evidence="3 7" id="KW-0479">Metal-binding</keyword>
<dbReference type="InterPro" id="IPR036396">
    <property type="entry name" value="Cyt_P450_sf"/>
</dbReference>
<organism evidence="8 9">
    <name type="scientific">Flavobacterium psychroterrae</name>
    <dbReference type="NCBI Taxonomy" id="2133767"/>
    <lineage>
        <taxon>Bacteria</taxon>
        <taxon>Pseudomonadati</taxon>
        <taxon>Bacteroidota</taxon>
        <taxon>Flavobacteriia</taxon>
        <taxon>Flavobacteriales</taxon>
        <taxon>Flavobacteriaceae</taxon>
        <taxon>Flavobacterium</taxon>
    </lineage>
</organism>
<dbReference type="PROSITE" id="PS00086">
    <property type="entry name" value="CYTOCHROME_P450"/>
    <property type="match status" value="1"/>
</dbReference>
<evidence type="ECO:0000256" key="5">
    <source>
        <dbReference type="ARBA" id="ARBA00023004"/>
    </source>
</evidence>
<dbReference type="PANTHER" id="PTHR24291">
    <property type="entry name" value="CYTOCHROME P450 FAMILY 4"/>
    <property type="match status" value="1"/>
</dbReference>
<dbReference type="InterPro" id="IPR002401">
    <property type="entry name" value="Cyt_P450_E_grp-I"/>
</dbReference>
<name>A0ABS5P720_9FLAO</name>
<dbReference type="PRINTS" id="PR00463">
    <property type="entry name" value="EP450I"/>
</dbReference>
<evidence type="ECO:0000313" key="9">
    <source>
        <dbReference type="Proteomes" id="UP000722625"/>
    </source>
</evidence>
<comment type="caution">
    <text evidence="8">The sequence shown here is derived from an EMBL/GenBank/DDBJ whole genome shotgun (WGS) entry which is preliminary data.</text>
</comment>
<dbReference type="RefSeq" id="WP_213295325.1">
    <property type="nucleotide sequence ID" value="NZ_JAGYVZ010000002.1"/>
</dbReference>
<keyword evidence="4 7" id="KW-0560">Oxidoreductase</keyword>
<evidence type="ECO:0000256" key="2">
    <source>
        <dbReference type="ARBA" id="ARBA00022617"/>
    </source>
</evidence>
<dbReference type="SUPFAM" id="SSF48264">
    <property type="entry name" value="Cytochrome P450"/>
    <property type="match status" value="1"/>
</dbReference>